<dbReference type="InterPro" id="IPR038363">
    <property type="entry name" value="LepA_C_sf"/>
</dbReference>
<evidence type="ECO:0000313" key="10">
    <source>
        <dbReference type="EMBL" id="PJE64531.1"/>
    </source>
</evidence>
<evidence type="ECO:0000256" key="7">
    <source>
        <dbReference type="ARBA" id="ARBA00023136"/>
    </source>
</evidence>
<keyword evidence="6 8" id="KW-0342">GTP-binding</keyword>
<evidence type="ECO:0000256" key="5">
    <source>
        <dbReference type="ARBA" id="ARBA00022917"/>
    </source>
</evidence>
<dbReference type="Gene3D" id="3.30.70.870">
    <property type="entry name" value="Elongation Factor G (Translational Gtpase), domain 3"/>
    <property type="match status" value="1"/>
</dbReference>
<dbReference type="PROSITE" id="PS00301">
    <property type="entry name" value="G_TR_1"/>
    <property type="match status" value="1"/>
</dbReference>
<name>A0A2M8KXB1_9BACT</name>
<comment type="subcellular location">
    <subcellularLocation>
        <location evidence="8">Cell membrane</location>
        <topology evidence="8">Peripheral membrane protein</topology>
        <orientation evidence="8">Cytoplasmic side</orientation>
    </subcellularLocation>
</comment>
<keyword evidence="3 8" id="KW-0547">Nucleotide-binding</keyword>
<dbReference type="Pfam" id="PF03144">
    <property type="entry name" value="GTP_EFTU_D2"/>
    <property type="match status" value="1"/>
</dbReference>
<dbReference type="Pfam" id="PF00009">
    <property type="entry name" value="GTP_EFTU"/>
    <property type="match status" value="1"/>
</dbReference>
<gene>
    <name evidence="8" type="primary">lepA</name>
    <name evidence="10" type="ORF">COU90_01670</name>
</gene>
<keyword evidence="10" id="KW-0251">Elongation factor</keyword>
<dbReference type="PANTHER" id="PTHR43512">
    <property type="entry name" value="TRANSLATION FACTOR GUF1-RELATED"/>
    <property type="match status" value="1"/>
</dbReference>
<evidence type="ECO:0000256" key="8">
    <source>
        <dbReference type="HAMAP-Rule" id="MF_00071"/>
    </source>
</evidence>
<evidence type="ECO:0000256" key="1">
    <source>
        <dbReference type="ARBA" id="ARBA00005454"/>
    </source>
</evidence>
<dbReference type="InterPro" id="IPR041095">
    <property type="entry name" value="EFG_II"/>
</dbReference>
<dbReference type="GO" id="GO:0003924">
    <property type="term" value="F:GTPase activity"/>
    <property type="evidence" value="ECO:0007669"/>
    <property type="project" value="UniProtKB-UniRule"/>
</dbReference>
<keyword evidence="4 8" id="KW-0378">Hydrolase</keyword>
<dbReference type="Gene3D" id="3.30.70.2570">
    <property type="entry name" value="Elongation factor 4, C-terminal domain"/>
    <property type="match status" value="1"/>
</dbReference>
<keyword evidence="2 8" id="KW-1003">Cell membrane</keyword>
<dbReference type="Pfam" id="PF14492">
    <property type="entry name" value="EFG_III"/>
    <property type="match status" value="1"/>
</dbReference>
<organism evidence="10 11">
    <name type="scientific">Candidatus Ryanbacteria bacterium CG10_big_fil_rev_8_21_14_0_10_43_42</name>
    <dbReference type="NCBI Taxonomy" id="1974864"/>
    <lineage>
        <taxon>Bacteria</taxon>
        <taxon>Candidatus Ryaniibacteriota</taxon>
    </lineage>
</organism>
<dbReference type="Proteomes" id="UP000229098">
    <property type="component" value="Unassembled WGS sequence"/>
</dbReference>
<dbReference type="GO" id="GO:0045727">
    <property type="term" value="P:positive regulation of translation"/>
    <property type="evidence" value="ECO:0007669"/>
    <property type="project" value="UniProtKB-UniRule"/>
</dbReference>
<dbReference type="Pfam" id="PF06421">
    <property type="entry name" value="LepA_C"/>
    <property type="match status" value="1"/>
</dbReference>
<dbReference type="InterPro" id="IPR013842">
    <property type="entry name" value="LepA_CTD"/>
</dbReference>
<evidence type="ECO:0000256" key="3">
    <source>
        <dbReference type="ARBA" id="ARBA00022741"/>
    </source>
</evidence>
<evidence type="ECO:0000256" key="4">
    <source>
        <dbReference type="ARBA" id="ARBA00022801"/>
    </source>
</evidence>
<dbReference type="NCBIfam" id="TIGR00231">
    <property type="entry name" value="small_GTP"/>
    <property type="match status" value="1"/>
</dbReference>
<comment type="similarity">
    <text evidence="1 8">Belongs to the TRAFAC class translation factor GTPase superfamily. Classic translation factor GTPase family. LepA subfamily.</text>
</comment>
<dbReference type="PROSITE" id="PS51722">
    <property type="entry name" value="G_TR_2"/>
    <property type="match status" value="1"/>
</dbReference>
<dbReference type="SUPFAM" id="SSF52540">
    <property type="entry name" value="P-loop containing nucleoside triphosphate hydrolases"/>
    <property type="match status" value="1"/>
</dbReference>
<dbReference type="InterPro" id="IPR005225">
    <property type="entry name" value="Small_GTP-bd"/>
</dbReference>
<dbReference type="InterPro" id="IPR000640">
    <property type="entry name" value="EFG_V-like"/>
</dbReference>
<dbReference type="Gene3D" id="2.40.30.10">
    <property type="entry name" value="Translation factors"/>
    <property type="match status" value="1"/>
</dbReference>
<evidence type="ECO:0000313" key="11">
    <source>
        <dbReference type="Proteomes" id="UP000229098"/>
    </source>
</evidence>
<dbReference type="PANTHER" id="PTHR43512:SF4">
    <property type="entry name" value="TRANSLATION FACTOR GUF1 HOMOLOG, CHLOROPLASTIC"/>
    <property type="match status" value="1"/>
</dbReference>
<dbReference type="EC" id="3.6.5.n1" evidence="8"/>
<dbReference type="SUPFAM" id="SSF54980">
    <property type="entry name" value="EF-G C-terminal domain-like"/>
    <property type="match status" value="2"/>
</dbReference>
<dbReference type="InterPro" id="IPR000795">
    <property type="entry name" value="T_Tr_GTP-bd_dom"/>
</dbReference>
<dbReference type="GO" id="GO:0043022">
    <property type="term" value="F:ribosome binding"/>
    <property type="evidence" value="ECO:0007669"/>
    <property type="project" value="UniProtKB-UniRule"/>
</dbReference>
<dbReference type="InterPro" id="IPR004161">
    <property type="entry name" value="EFTu-like_2"/>
</dbReference>
<dbReference type="NCBIfam" id="TIGR01393">
    <property type="entry name" value="lepA"/>
    <property type="match status" value="1"/>
</dbReference>
<dbReference type="FunFam" id="3.40.50.300:FF:000078">
    <property type="entry name" value="Elongation factor 4"/>
    <property type="match status" value="1"/>
</dbReference>
<keyword evidence="7 8" id="KW-0472">Membrane</keyword>
<dbReference type="GO" id="GO:0005886">
    <property type="term" value="C:plasma membrane"/>
    <property type="evidence" value="ECO:0007669"/>
    <property type="project" value="UniProtKB-SubCell"/>
</dbReference>
<proteinExistence type="inferred from homology"/>
<feature type="binding site" evidence="8">
    <location>
        <begin position="134"/>
        <end position="137"/>
    </location>
    <ligand>
        <name>GTP</name>
        <dbReference type="ChEBI" id="CHEBI:37565"/>
    </ligand>
</feature>
<comment type="function">
    <text evidence="8">Required for accurate and efficient protein synthesis under certain stress conditions. May act as a fidelity factor of the translation reaction, by catalyzing a one-codon backward translocation of tRNAs on improperly translocated ribosomes. Back-translocation proceeds from a post-translocation (POST) complex to a pre-translocation (PRE) complex, thus giving elongation factor G a second chance to translocate the tRNAs correctly. Binds to ribosomes in a GTP-dependent manner.</text>
</comment>
<dbReference type="PRINTS" id="PR00315">
    <property type="entry name" value="ELONGATNFCT"/>
</dbReference>
<feature type="domain" description="Tr-type G" evidence="9">
    <location>
        <begin position="6"/>
        <end position="187"/>
    </location>
</feature>
<reference evidence="11" key="1">
    <citation type="submission" date="2017-09" db="EMBL/GenBank/DDBJ databases">
        <title>Depth-based differentiation of microbial function through sediment-hosted aquifers and enrichment of novel symbionts in the deep terrestrial subsurface.</title>
        <authorList>
            <person name="Probst A.J."/>
            <person name="Ladd B."/>
            <person name="Jarett J.K."/>
            <person name="Geller-Mcgrath D.E."/>
            <person name="Sieber C.M.K."/>
            <person name="Emerson J.B."/>
            <person name="Anantharaman K."/>
            <person name="Thomas B.C."/>
            <person name="Malmstrom R."/>
            <person name="Stieglmeier M."/>
            <person name="Klingl A."/>
            <person name="Woyke T."/>
            <person name="Ryan C.M."/>
            <person name="Banfield J.F."/>
        </authorList>
    </citation>
    <scope>NUCLEOTIDE SEQUENCE [LARGE SCALE GENOMIC DNA]</scope>
</reference>
<feature type="binding site" evidence="8">
    <location>
        <begin position="18"/>
        <end position="23"/>
    </location>
    <ligand>
        <name>GTP</name>
        <dbReference type="ChEBI" id="CHEBI:37565"/>
    </ligand>
</feature>
<dbReference type="Gene3D" id="3.30.70.240">
    <property type="match status" value="1"/>
</dbReference>
<dbReference type="GO" id="GO:0005525">
    <property type="term" value="F:GTP binding"/>
    <property type="evidence" value="ECO:0007669"/>
    <property type="project" value="UniProtKB-UniRule"/>
</dbReference>
<dbReference type="Gene3D" id="3.40.50.300">
    <property type="entry name" value="P-loop containing nucleotide triphosphate hydrolases"/>
    <property type="match status" value="1"/>
</dbReference>
<comment type="caution">
    <text evidence="10">The sequence shown here is derived from an EMBL/GenBank/DDBJ whole genome shotgun (WGS) entry which is preliminary data.</text>
</comment>
<protein>
    <recommendedName>
        <fullName evidence="8">Elongation factor 4</fullName>
        <shortName evidence="8">EF-4</shortName>
        <ecNumber evidence="8">3.6.5.n1</ecNumber>
    </recommendedName>
    <alternativeName>
        <fullName evidence="8">Ribosomal back-translocase LepA</fullName>
    </alternativeName>
</protein>
<evidence type="ECO:0000259" key="9">
    <source>
        <dbReference type="PROSITE" id="PS51722"/>
    </source>
</evidence>
<dbReference type="GO" id="GO:0003746">
    <property type="term" value="F:translation elongation factor activity"/>
    <property type="evidence" value="ECO:0007669"/>
    <property type="project" value="UniProtKB-UniRule"/>
</dbReference>
<accession>A0A2M8KXB1</accession>
<dbReference type="EMBL" id="PFEF01000005">
    <property type="protein sequence ID" value="PJE64531.1"/>
    <property type="molecule type" value="Genomic_DNA"/>
</dbReference>
<dbReference type="Pfam" id="PF00679">
    <property type="entry name" value="EFG_C"/>
    <property type="match status" value="1"/>
</dbReference>
<dbReference type="FunFam" id="3.30.70.870:FF:000004">
    <property type="entry name" value="Translation factor GUF1, mitochondrial"/>
    <property type="match status" value="1"/>
</dbReference>
<dbReference type="InterPro" id="IPR006297">
    <property type="entry name" value="EF-4"/>
</dbReference>
<dbReference type="InterPro" id="IPR027417">
    <property type="entry name" value="P-loop_NTPase"/>
</dbReference>
<dbReference type="FunFam" id="2.40.30.10:FF:000015">
    <property type="entry name" value="Translation factor GUF1, mitochondrial"/>
    <property type="match status" value="1"/>
</dbReference>
<comment type="catalytic activity">
    <reaction evidence="8">
        <text>GTP + H2O = GDP + phosphate + H(+)</text>
        <dbReference type="Rhea" id="RHEA:19669"/>
        <dbReference type="ChEBI" id="CHEBI:15377"/>
        <dbReference type="ChEBI" id="CHEBI:15378"/>
        <dbReference type="ChEBI" id="CHEBI:37565"/>
        <dbReference type="ChEBI" id="CHEBI:43474"/>
        <dbReference type="ChEBI" id="CHEBI:58189"/>
        <dbReference type="EC" id="3.6.5.n1"/>
    </reaction>
</comment>
<dbReference type="InterPro" id="IPR031157">
    <property type="entry name" value="G_TR_CS"/>
</dbReference>
<dbReference type="InterPro" id="IPR035647">
    <property type="entry name" value="EFG_III/V"/>
</dbReference>
<sequence>MNTSPDRIRNFVIVAHIDHGKSTLADRFLEVTATVEDRKMKPQLLDQMDLERERGITIKMQPVRMLYTLHEVPYTLNLIDTPGHIDFSYEVSRALAAVEGAILLVDATQGVQAQTLTNLYIAMDQNLTIIPVLNKIDMKEANIKESEDELIQLLGVEREDIMKVSGKTGEGVKDLLEEVIKKVPPPAVSGNTSLTRALIFDSAYESHKGIIAFVRVMEGCIARGDKAHFLATDASADVKEVGILLPEHTSSHSLEEGEIGYIVTGIKNPSDVRIGDTVSVQHTKQIMKVEQLPGYRESRPMIWASFYPESQDDFDMLEEALGRLQLNDAALTFETESSSSMGRSFKCGFLGMLHLEIVTERLKREFNVPVITTSPSVAYEVTRNDGSTEIISSPVKFPPKDQIMHVREPWFSVDIIVPEAYLGNILKLIDAHEGSVLSTKPFGQGENSGDSGRLIVASEIPLREIVSDFFDTLKSVSSGYASMHYEDAGMRPADVERMDIHVAGDSVPALSRILSRKKAPYAAREAVKSLKEILPRQLFQVKVQALLEGRIIASETISALKKDVTGYLYGGDRTRKMKLWKKQKEGKKKLKEMGRVTIPPEVYLKMMKK</sequence>
<dbReference type="CDD" id="cd01890">
    <property type="entry name" value="LepA"/>
    <property type="match status" value="1"/>
</dbReference>
<dbReference type="AlphaFoldDB" id="A0A2M8KXB1"/>
<dbReference type="HAMAP" id="MF_00071">
    <property type="entry name" value="LepA"/>
    <property type="match status" value="1"/>
</dbReference>
<keyword evidence="5 8" id="KW-0648">Protein biosynthesis</keyword>
<dbReference type="InterPro" id="IPR009000">
    <property type="entry name" value="Transl_B-barrel_sf"/>
</dbReference>
<evidence type="ECO:0000256" key="2">
    <source>
        <dbReference type="ARBA" id="ARBA00022475"/>
    </source>
</evidence>
<evidence type="ECO:0000256" key="6">
    <source>
        <dbReference type="ARBA" id="ARBA00023134"/>
    </source>
</evidence>
<dbReference type="SUPFAM" id="SSF50447">
    <property type="entry name" value="Translation proteins"/>
    <property type="match status" value="1"/>
</dbReference>